<keyword evidence="6" id="KW-1185">Reference proteome</keyword>
<dbReference type="InterPro" id="IPR056216">
    <property type="entry name" value="P8-like"/>
</dbReference>
<reference evidence="4" key="1">
    <citation type="submission" date="2016-10" db="EMBL/GenBank/DDBJ databases">
        <authorList>
            <person name="Varghese N."/>
            <person name="Submissions S."/>
        </authorList>
    </citation>
    <scope>NUCLEOTIDE SEQUENCE [LARGE SCALE GENOMIC DNA]</scope>
    <source>
        <strain evidence="4">R-53102</strain>
    </source>
</reference>
<dbReference type="Proteomes" id="UP000199599">
    <property type="component" value="Unassembled WGS sequence"/>
</dbReference>
<evidence type="ECO:0000313" key="6">
    <source>
        <dbReference type="Proteomes" id="UP000283380"/>
    </source>
</evidence>
<evidence type="ECO:0000313" key="4">
    <source>
        <dbReference type="Proteomes" id="UP000199599"/>
    </source>
</evidence>
<protein>
    <submittedName>
        <fullName evidence="3">Uncharacterized protein</fullName>
    </submittedName>
</protein>
<name>A0A1I1TF14_9LACO</name>
<sequence>MTEELSKSTLLNQPMKEVFDWSDLELSVRDVLWDYLLEKDGRDAIKAEEDMLYFLNVGDDKIKLFLTENLKK</sequence>
<dbReference type="Proteomes" id="UP000265862">
    <property type="component" value="Unassembled WGS sequence"/>
</dbReference>
<proteinExistence type="predicted"/>
<gene>
    <name evidence="1" type="ORF">DS834_04700</name>
    <name evidence="2" type="ORF">DS835_05655</name>
    <name evidence="3" type="ORF">SAMN04487792_1411</name>
</gene>
<dbReference type="RefSeq" id="WP_090093802.1">
    <property type="nucleotide sequence ID" value="NZ_CBCRVU010000002.1"/>
</dbReference>
<evidence type="ECO:0000313" key="5">
    <source>
        <dbReference type="Proteomes" id="UP000265862"/>
    </source>
</evidence>
<dbReference type="Proteomes" id="UP000283380">
    <property type="component" value="Unassembled WGS sequence"/>
</dbReference>
<accession>A0A1I1TF14</accession>
<dbReference type="STRING" id="1505723.SAMN04487792_1411"/>
<evidence type="ECO:0000313" key="1">
    <source>
        <dbReference type="EMBL" id="RHW51429.1"/>
    </source>
</evidence>
<dbReference type="EMBL" id="QOCU01000005">
    <property type="protein sequence ID" value="RHW51429.1"/>
    <property type="molecule type" value="Genomic_DNA"/>
</dbReference>
<dbReference type="Pfam" id="PF24305">
    <property type="entry name" value="P8"/>
    <property type="match status" value="1"/>
</dbReference>
<reference evidence="5 6" key="3">
    <citation type="submission" date="2018-07" db="EMBL/GenBank/DDBJ databases">
        <title>Genome sequences of six Lactobacillus spp. isolated from bumble bee guts.</title>
        <authorList>
            <person name="Motta E.V.S."/>
            <person name="Moran N.A."/>
        </authorList>
    </citation>
    <scope>NUCLEOTIDE SEQUENCE [LARGE SCALE GENOMIC DNA]</scope>
    <source>
        <strain evidence="1 6">BI-4G</strain>
        <strain evidence="2 5">OCC3</strain>
    </source>
</reference>
<organism evidence="3 4">
    <name type="scientific">Lactobacillus bombicola</name>
    <dbReference type="NCBI Taxonomy" id="1505723"/>
    <lineage>
        <taxon>Bacteria</taxon>
        <taxon>Bacillati</taxon>
        <taxon>Bacillota</taxon>
        <taxon>Bacilli</taxon>
        <taxon>Lactobacillales</taxon>
        <taxon>Lactobacillaceae</taxon>
        <taxon>Lactobacillus</taxon>
    </lineage>
</organism>
<evidence type="ECO:0000313" key="3">
    <source>
        <dbReference type="EMBL" id="SFD57189.1"/>
    </source>
</evidence>
<reference evidence="3" key="2">
    <citation type="submission" date="2016-10" db="EMBL/GenBank/DDBJ databases">
        <authorList>
            <person name="de Groot N.N."/>
        </authorList>
    </citation>
    <scope>NUCLEOTIDE SEQUENCE [LARGE SCALE GENOMIC DNA]</scope>
    <source>
        <strain evidence="3">R-53102</strain>
    </source>
</reference>
<dbReference type="EMBL" id="FOMN01000009">
    <property type="protein sequence ID" value="SFD57189.1"/>
    <property type="molecule type" value="Genomic_DNA"/>
</dbReference>
<dbReference type="EMBL" id="QOCV01000008">
    <property type="protein sequence ID" value="RHW53991.1"/>
    <property type="molecule type" value="Genomic_DNA"/>
</dbReference>
<dbReference type="AlphaFoldDB" id="A0A1I1TF14"/>
<evidence type="ECO:0000313" key="2">
    <source>
        <dbReference type="EMBL" id="RHW53991.1"/>
    </source>
</evidence>